<evidence type="ECO:0000256" key="1">
    <source>
        <dbReference type="SAM" id="MobiDB-lite"/>
    </source>
</evidence>
<dbReference type="Pfam" id="PF12573">
    <property type="entry name" value="OxoDH_E1alpha_N"/>
    <property type="match status" value="1"/>
</dbReference>
<feature type="region of interest" description="Disordered" evidence="1">
    <location>
        <begin position="1"/>
        <end position="27"/>
    </location>
</feature>
<protein>
    <recommendedName>
        <fullName evidence="2">2-oxoisovalerate dehydrogenase E1 alpha subunit N-terminal domain-containing protein</fullName>
    </recommendedName>
</protein>
<sequence length="97" mass="10348">MEADIQEDGPPSLRVPEPPSRPGQRVDYSHLHFSDAGEVARPAVNADASRITDLTNGLVRVLDDDGSARGLWNPGLSADAMRAGLAQCSRRAPTTRA</sequence>
<name>A0A0K2W0T7_MESPL</name>
<dbReference type="InterPro" id="IPR022593">
    <property type="entry name" value="Oxoisoval_DH_suAlpha_N_dom"/>
</dbReference>
<gene>
    <name evidence="3" type="ORF">MPL1032_240280</name>
</gene>
<evidence type="ECO:0000313" key="4">
    <source>
        <dbReference type="Proteomes" id="UP000182888"/>
    </source>
</evidence>
<proteinExistence type="predicted"/>
<dbReference type="AlphaFoldDB" id="A0A0K2W0T7"/>
<accession>A0A0K2W0T7</accession>
<evidence type="ECO:0000259" key="2">
    <source>
        <dbReference type="Pfam" id="PF12573"/>
    </source>
</evidence>
<dbReference type="EMBL" id="CCND01000017">
    <property type="protein sequence ID" value="CDX58839.1"/>
    <property type="molecule type" value="Genomic_DNA"/>
</dbReference>
<reference evidence="4" key="1">
    <citation type="submission" date="2014-08" db="EMBL/GenBank/DDBJ databases">
        <authorList>
            <person name="Edwards T."/>
        </authorList>
    </citation>
    <scope>NUCLEOTIDE SEQUENCE [LARGE SCALE GENOMIC DNA]</scope>
</reference>
<feature type="domain" description="2-oxoisovalerate dehydrogenase E1 alpha subunit N-terminal" evidence="2">
    <location>
        <begin position="10"/>
        <end position="48"/>
    </location>
</feature>
<evidence type="ECO:0000313" key="3">
    <source>
        <dbReference type="EMBL" id="CDX58839.1"/>
    </source>
</evidence>
<dbReference type="Gene3D" id="3.40.50.970">
    <property type="match status" value="1"/>
</dbReference>
<dbReference type="Proteomes" id="UP000182888">
    <property type="component" value="Unassembled WGS sequence"/>
</dbReference>
<organism evidence="3 4">
    <name type="scientific">Mesorhizobium plurifarium</name>
    <dbReference type="NCBI Taxonomy" id="69974"/>
    <lineage>
        <taxon>Bacteria</taxon>
        <taxon>Pseudomonadati</taxon>
        <taxon>Pseudomonadota</taxon>
        <taxon>Alphaproteobacteria</taxon>
        <taxon>Hyphomicrobiales</taxon>
        <taxon>Phyllobacteriaceae</taxon>
        <taxon>Mesorhizobium</taxon>
    </lineage>
</organism>